<keyword evidence="1" id="KW-0812">Transmembrane</keyword>
<protein>
    <submittedName>
        <fullName evidence="2">Uncharacterized protein</fullName>
    </submittedName>
</protein>
<dbReference type="EMBL" id="JABBNT010000001">
    <property type="protein sequence ID" value="NMM43138.1"/>
    <property type="molecule type" value="Genomic_DNA"/>
</dbReference>
<evidence type="ECO:0000256" key="1">
    <source>
        <dbReference type="SAM" id="Phobius"/>
    </source>
</evidence>
<reference evidence="2 3" key="1">
    <citation type="submission" date="2020-04" db="EMBL/GenBank/DDBJ databases">
        <title>Rhodospirillaceae bacterium KN72 isolated from deep sea.</title>
        <authorList>
            <person name="Zhang D.-C."/>
        </authorList>
    </citation>
    <scope>NUCLEOTIDE SEQUENCE [LARGE SCALE GENOMIC DNA]</scope>
    <source>
        <strain evidence="2 3">KN72</strain>
    </source>
</reference>
<name>A0A7Y0DWZ5_9PROT</name>
<keyword evidence="3" id="KW-1185">Reference proteome</keyword>
<dbReference type="RefSeq" id="WP_169623439.1">
    <property type="nucleotide sequence ID" value="NZ_JABBNT010000001.1"/>
</dbReference>
<feature type="transmembrane region" description="Helical" evidence="1">
    <location>
        <begin position="20"/>
        <end position="42"/>
    </location>
</feature>
<accession>A0A7Y0DWZ5</accession>
<organism evidence="2 3">
    <name type="scientific">Pacificispira spongiicola</name>
    <dbReference type="NCBI Taxonomy" id="2729598"/>
    <lineage>
        <taxon>Bacteria</taxon>
        <taxon>Pseudomonadati</taxon>
        <taxon>Pseudomonadota</taxon>
        <taxon>Alphaproteobacteria</taxon>
        <taxon>Rhodospirillales</taxon>
        <taxon>Rhodospirillaceae</taxon>
        <taxon>Pacificispira</taxon>
    </lineage>
</organism>
<dbReference type="Proteomes" id="UP000539372">
    <property type="component" value="Unassembled WGS sequence"/>
</dbReference>
<sequence length="121" mass="12734">MSAQPTEPEQHPASNHKALVAVVVFLGVLIVLGLGGLVYGLMTRTGKSEVPQTVTQTIEPAKAANTPALADLPGRRVVGMTAADGILYLHVLDDDGQERIRAYDSGGGLLFEVDPYPAVVK</sequence>
<gene>
    <name evidence="2" type="ORF">HH303_01525</name>
</gene>
<proteinExistence type="predicted"/>
<evidence type="ECO:0000313" key="2">
    <source>
        <dbReference type="EMBL" id="NMM43138.1"/>
    </source>
</evidence>
<evidence type="ECO:0000313" key="3">
    <source>
        <dbReference type="Proteomes" id="UP000539372"/>
    </source>
</evidence>
<keyword evidence="1" id="KW-1133">Transmembrane helix</keyword>
<comment type="caution">
    <text evidence="2">The sequence shown here is derived from an EMBL/GenBank/DDBJ whole genome shotgun (WGS) entry which is preliminary data.</text>
</comment>
<dbReference type="AlphaFoldDB" id="A0A7Y0DWZ5"/>
<keyword evidence="1" id="KW-0472">Membrane</keyword>